<keyword evidence="3" id="KW-1185">Reference proteome</keyword>
<feature type="region of interest" description="Disordered" evidence="1">
    <location>
        <begin position="1"/>
        <end position="40"/>
    </location>
</feature>
<evidence type="ECO:0000313" key="2">
    <source>
        <dbReference type="EMBL" id="GAA2915615.1"/>
    </source>
</evidence>
<dbReference type="Proteomes" id="UP001501102">
    <property type="component" value="Unassembled WGS sequence"/>
</dbReference>
<reference evidence="2 3" key="1">
    <citation type="journal article" date="2019" name="Int. J. Syst. Evol. Microbiol.">
        <title>The Global Catalogue of Microorganisms (GCM) 10K type strain sequencing project: providing services to taxonomists for standard genome sequencing and annotation.</title>
        <authorList>
            <consortium name="The Broad Institute Genomics Platform"/>
            <consortium name="The Broad Institute Genome Sequencing Center for Infectious Disease"/>
            <person name="Wu L."/>
            <person name="Ma J."/>
        </authorList>
    </citation>
    <scope>NUCLEOTIDE SEQUENCE [LARGE SCALE GENOMIC DNA]</scope>
    <source>
        <strain evidence="2 3">JCM 4087</strain>
    </source>
</reference>
<accession>A0ABN3WGU3</accession>
<proteinExistence type="predicted"/>
<dbReference type="EMBL" id="BAAAXZ010000034">
    <property type="protein sequence ID" value="GAA2915615.1"/>
    <property type="molecule type" value="Genomic_DNA"/>
</dbReference>
<gene>
    <name evidence="2" type="ORF">GCM10020221_09210</name>
</gene>
<feature type="compositionally biased region" description="Basic and acidic residues" evidence="1">
    <location>
        <begin position="28"/>
        <end position="40"/>
    </location>
</feature>
<sequence length="105" mass="11102">MGEGKFAAARDGTDAQGSRLLAGMGRVGGERGSRGGDERGEYVNWASWRGSTGVASGVRSFARIPAWPEVRANPGVFHGVFQGRAGFPELVGRGDRYAMTSLKKS</sequence>
<organism evidence="2 3">
    <name type="scientific">Streptomyces thioluteus</name>
    <dbReference type="NCBI Taxonomy" id="66431"/>
    <lineage>
        <taxon>Bacteria</taxon>
        <taxon>Bacillati</taxon>
        <taxon>Actinomycetota</taxon>
        <taxon>Actinomycetes</taxon>
        <taxon>Kitasatosporales</taxon>
        <taxon>Streptomycetaceae</taxon>
        <taxon>Streptomyces</taxon>
    </lineage>
</organism>
<comment type="caution">
    <text evidence="2">The sequence shown here is derived from an EMBL/GenBank/DDBJ whole genome shotgun (WGS) entry which is preliminary data.</text>
</comment>
<evidence type="ECO:0000256" key="1">
    <source>
        <dbReference type="SAM" id="MobiDB-lite"/>
    </source>
</evidence>
<evidence type="ECO:0000313" key="3">
    <source>
        <dbReference type="Proteomes" id="UP001501102"/>
    </source>
</evidence>
<protein>
    <submittedName>
        <fullName evidence="2">Uncharacterized protein</fullName>
    </submittedName>
</protein>
<name>A0ABN3WGU3_STRTU</name>